<evidence type="ECO:0000256" key="3">
    <source>
        <dbReference type="ARBA" id="ARBA00022679"/>
    </source>
</evidence>
<proteinExistence type="inferred from homology"/>
<gene>
    <name evidence="5" type="ORF">A3H38_03725</name>
</gene>
<reference evidence="5 6" key="1">
    <citation type="journal article" date="2016" name="Nat. Commun.">
        <title>Thousands of microbial genomes shed light on interconnected biogeochemical processes in an aquifer system.</title>
        <authorList>
            <person name="Anantharaman K."/>
            <person name="Brown C.T."/>
            <person name="Hug L.A."/>
            <person name="Sharon I."/>
            <person name="Castelle C.J."/>
            <person name="Probst A.J."/>
            <person name="Thomas B.C."/>
            <person name="Singh A."/>
            <person name="Wilkins M.J."/>
            <person name="Karaoz U."/>
            <person name="Brodie E.L."/>
            <person name="Williams K.H."/>
            <person name="Hubbard S.S."/>
            <person name="Banfield J.F."/>
        </authorList>
    </citation>
    <scope>NUCLEOTIDE SEQUENCE [LARGE SCALE GENOMIC DNA]</scope>
</reference>
<evidence type="ECO:0000256" key="2">
    <source>
        <dbReference type="ARBA" id="ARBA00022603"/>
    </source>
</evidence>
<dbReference type="GO" id="GO:0005829">
    <property type="term" value="C:cytosol"/>
    <property type="evidence" value="ECO:0007669"/>
    <property type="project" value="TreeGrafter"/>
</dbReference>
<dbReference type="GO" id="GO:0008173">
    <property type="term" value="F:RNA methyltransferase activity"/>
    <property type="evidence" value="ECO:0007669"/>
    <property type="project" value="InterPro"/>
</dbReference>
<dbReference type="GO" id="GO:0003723">
    <property type="term" value="F:RNA binding"/>
    <property type="evidence" value="ECO:0007669"/>
    <property type="project" value="InterPro"/>
</dbReference>
<evidence type="ECO:0000259" key="4">
    <source>
        <dbReference type="Pfam" id="PF00588"/>
    </source>
</evidence>
<dbReference type="NCBIfam" id="TIGR00186">
    <property type="entry name" value="rRNA_methyl_3"/>
    <property type="match status" value="1"/>
</dbReference>
<dbReference type="InterPro" id="IPR029028">
    <property type="entry name" value="Alpha/beta_knot_MTases"/>
</dbReference>
<dbReference type="PANTHER" id="PTHR46429:SF1">
    <property type="entry name" value="23S RRNA (GUANOSINE-2'-O-)-METHYLTRANSFERASE RLMB"/>
    <property type="match status" value="1"/>
</dbReference>
<name>A0A1F4R6R2_UNCSA</name>
<evidence type="ECO:0000313" key="5">
    <source>
        <dbReference type="EMBL" id="OGC03133.1"/>
    </source>
</evidence>
<dbReference type="GO" id="GO:0006396">
    <property type="term" value="P:RNA processing"/>
    <property type="evidence" value="ECO:0007669"/>
    <property type="project" value="InterPro"/>
</dbReference>
<dbReference type="Pfam" id="PF00588">
    <property type="entry name" value="SpoU_methylase"/>
    <property type="match status" value="1"/>
</dbReference>
<dbReference type="GO" id="GO:0032259">
    <property type="term" value="P:methylation"/>
    <property type="evidence" value="ECO:0007669"/>
    <property type="project" value="UniProtKB-KW"/>
</dbReference>
<accession>A0A1F4R6R2</accession>
<dbReference type="InterPro" id="IPR029026">
    <property type="entry name" value="tRNA_m1G_MTases_N"/>
</dbReference>
<comment type="caution">
    <text evidence="5">The sequence shown here is derived from an EMBL/GenBank/DDBJ whole genome shotgun (WGS) entry which is preliminary data.</text>
</comment>
<dbReference type="PANTHER" id="PTHR46429">
    <property type="entry name" value="23S RRNA (GUANOSINE-2'-O-)-METHYLTRANSFERASE RLMB"/>
    <property type="match status" value="1"/>
</dbReference>
<dbReference type="EMBL" id="METP01000060">
    <property type="protein sequence ID" value="OGC03133.1"/>
    <property type="molecule type" value="Genomic_DNA"/>
</dbReference>
<dbReference type="InterPro" id="IPR001537">
    <property type="entry name" value="SpoU_MeTrfase"/>
</dbReference>
<dbReference type="FunFam" id="3.40.1280.10:FF:000008">
    <property type="entry name" value="Group 3 RNA methyltransferase TrmH"/>
    <property type="match status" value="1"/>
</dbReference>
<dbReference type="CDD" id="cd18103">
    <property type="entry name" value="SpoU-like_RlmB"/>
    <property type="match status" value="1"/>
</dbReference>
<sequence>MFNYKKLPDLLEIAAAKNEPAFILILDGIEDPHNFGAILRTAEAAGVHGVVIRKNRQVQVTETVIMVSTGAANTVPIARVTNIAEAIRRLQDNGIVVRGVEIDGTRVYNEVNYRVPVAFVVGSEGRGLSRLVKERCDEVVQIPMQGKSNSLNASVAAGIMLFEVLRQRR</sequence>
<feature type="domain" description="tRNA/rRNA methyltransferase SpoU type" evidence="4">
    <location>
        <begin position="22"/>
        <end position="162"/>
    </location>
</feature>
<dbReference type="Proteomes" id="UP000176938">
    <property type="component" value="Unassembled WGS sequence"/>
</dbReference>
<organism evidence="5 6">
    <name type="scientific">candidate division WOR-1 bacterium RIFCSPLOWO2_02_FULL_46_20</name>
    <dbReference type="NCBI Taxonomy" id="1802567"/>
    <lineage>
        <taxon>Bacteria</taxon>
        <taxon>Bacillati</taxon>
        <taxon>Saganbacteria</taxon>
    </lineage>
</organism>
<dbReference type="AlphaFoldDB" id="A0A1F4R6R2"/>
<dbReference type="Gene3D" id="3.40.1280.10">
    <property type="match status" value="1"/>
</dbReference>
<dbReference type="InterPro" id="IPR004441">
    <property type="entry name" value="rRNA_MeTrfase_TrmH"/>
</dbReference>
<protein>
    <submittedName>
        <fullName evidence="5">23S rRNA (Guanosine(2251)-2'-O)-methyltransferase RlmB</fullName>
    </submittedName>
</protein>
<keyword evidence="2 5" id="KW-0489">Methyltransferase</keyword>
<evidence type="ECO:0000313" key="6">
    <source>
        <dbReference type="Proteomes" id="UP000176938"/>
    </source>
</evidence>
<evidence type="ECO:0000256" key="1">
    <source>
        <dbReference type="ARBA" id="ARBA00007228"/>
    </source>
</evidence>
<comment type="similarity">
    <text evidence="1">Belongs to the class IV-like SAM-binding methyltransferase superfamily. RNA methyltransferase TrmH family.</text>
</comment>
<dbReference type="SUPFAM" id="SSF75217">
    <property type="entry name" value="alpha/beta knot"/>
    <property type="match status" value="1"/>
</dbReference>
<keyword evidence="3 5" id="KW-0808">Transferase</keyword>